<protein>
    <submittedName>
        <fullName evidence="1">Uncharacterized protein</fullName>
    </submittedName>
</protein>
<dbReference type="EMBL" id="BSYR01000017">
    <property type="protein sequence ID" value="GMI80083.1"/>
    <property type="molecule type" value="Genomic_DNA"/>
</dbReference>
<dbReference type="OrthoDB" id="1420185at2759"/>
<dbReference type="InterPro" id="IPR029058">
    <property type="entry name" value="AB_hydrolase_fold"/>
</dbReference>
<name>A0A9W7HME4_HIBTR</name>
<accession>A0A9W7HME4</accession>
<organism evidence="1 2">
    <name type="scientific">Hibiscus trionum</name>
    <name type="common">Flower of an hour</name>
    <dbReference type="NCBI Taxonomy" id="183268"/>
    <lineage>
        <taxon>Eukaryota</taxon>
        <taxon>Viridiplantae</taxon>
        <taxon>Streptophyta</taxon>
        <taxon>Embryophyta</taxon>
        <taxon>Tracheophyta</taxon>
        <taxon>Spermatophyta</taxon>
        <taxon>Magnoliopsida</taxon>
        <taxon>eudicotyledons</taxon>
        <taxon>Gunneridae</taxon>
        <taxon>Pentapetalae</taxon>
        <taxon>rosids</taxon>
        <taxon>malvids</taxon>
        <taxon>Malvales</taxon>
        <taxon>Malvaceae</taxon>
        <taxon>Malvoideae</taxon>
        <taxon>Hibiscus</taxon>
    </lineage>
</organism>
<evidence type="ECO:0000313" key="2">
    <source>
        <dbReference type="Proteomes" id="UP001165190"/>
    </source>
</evidence>
<evidence type="ECO:0000313" key="1">
    <source>
        <dbReference type="EMBL" id="GMI80083.1"/>
    </source>
</evidence>
<dbReference type="Proteomes" id="UP001165190">
    <property type="component" value="Unassembled WGS sequence"/>
</dbReference>
<keyword evidence="2" id="KW-1185">Reference proteome</keyword>
<gene>
    <name evidence="1" type="ORF">HRI_001677600</name>
</gene>
<reference evidence="1" key="1">
    <citation type="submission" date="2023-05" db="EMBL/GenBank/DDBJ databases">
        <title>Genome and transcriptome analyses reveal genes involved in the formation of fine ridges on petal epidermal cells in Hibiscus trionum.</title>
        <authorList>
            <person name="Koshimizu S."/>
            <person name="Masuda S."/>
            <person name="Ishii T."/>
            <person name="Shirasu K."/>
            <person name="Hoshino A."/>
            <person name="Arita M."/>
        </authorList>
    </citation>
    <scope>NUCLEOTIDE SEQUENCE</scope>
    <source>
        <strain evidence="1">Hamamatsu line</strain>
    </source>
</reference>
<dbReference type="Gene3D" id="3.40.50.1820">
    <property type="entry name" value="alpha/beta hydrolase"/>
    <property type="match status" value="1"/>
</dbReference>
<comment type="caution">
    <text evidence="1">The sequence shown here is derived from an EMBL/GenBank/DDBJ whole genome shotgun (WGS) entry which is preliminary data.</text>
</comment>
<dbReference type="AlphaFoldDB" id="A0A9W7HME4"/>
<proteinExistence type="predicted"/>
<sequence>MTKTSLCQAFTGTLMALAAFSKTEVLNMLRSAALLCPIAYLGQMTSPLARNVADNFIAETVYWLGLDEFDQRGMGAVVKLLKDMAANQALTALTY</sequence>